<dbReference type="PROSITE" id="PS51167">
    <property type="entry name" value="CHORISMATE_MUT_1"/>
    <property type="match status" value="1"/>
</dbReference>
<comment type="caution">
    <text evidence="3">The sequence shown here is derived from an EMBL/GenBank/DDBJ whole genome shotgun (WGS) entry which is preliminary data.</text>
</comment>
<keyword evidence="2 3" id="KW-0413">Isomerase</keyword>
<dbReference type="InterPro" id="IPR008243">
    <property type="entry name" value="Chorismate_mutase_AroH"/>
</dbReference>
<dbReference type="Proteomes" id="UP001595843">
    <property type="component" value="Unassembled WGS sequence"/>
</dbReference>
<organism evidence="3 4">
    <name type="scientific">Salinithrix halophila</name>
    <dbReference type="NCBI Taxonomy" id="1485204"/>
    <lineage>
        <taxon>Bacteria</taxon>
        <taxon>Bacillati</taxon>
        <taxon>Bacillota</taxon>
        <taxon>Bacilli</taxon>
        <taxon>Bacillales</taxon>
        <taxon>Thermoactinomycetaceae</taxon>
        <taxon>Salinithrix</taxon>
    </lineage>
</organism>
<accession>A0ABV8JJU2</accession>
<keyword evidence="4" id="KW-1185">Reference proteome</keyword>
<evidence type="ECO:0000313" key="4">
    <source>
        <dbReference type="Proteomes" id="UP001595843"/>
    </source>
</evidence>
<dbReference type="Gene3D" id="3.30.1330.40">
    <property type="entry name" value="RutC-like"/>
    <property type="match status" value="1"/>
</dbReference>
<dbReference type="PIRSF" id="PIRSF005965">
    <property type="entry name" value="Chor_mut_AroH"/>
    <property type="match status" value="1"/>
</dbReference>
<name>A0ABV8JJU2_9BACL</name>
<keyword evidence="2" id="KW-0028">Amino-acid biosynthesis</keyword>
<keyword evidence="2" id="KW-0057">Aromatic amino acid biosynthesis</keyword>
<dbReference type="EC" id="5.4.99.5" evidence="1 2"/>
<dbReference type="GO" id="GO:0004106">
    <property type="term" value="F:chorismate mutase activity"/>
    <property type="evidence" value="ECO:0007669"/>
    <property type="project" value="UniProtKB-EC"/>
</dbReference>
<evidence type="ECO:0000256" key="1">
    <source>
        <dbReference type="NCBIfam" id="TIGR01796"/>
    </source>
</evidence>
<dbReference type="Pfam" id="PF07736">
    <property type="entry name" value="CM_1"/>
    <property type="match status" value="1"/>
</dbReference>
<reference evidence="4" key="1">
    <citation type="journal article" date="2019" name="Int. J. Syst. Evol. Microbiol.">
        <title>The Global Catalogue of Microorganisms (GCM) 10K type strain sequencing project: providing services to taxonomists for standard genome sequencing and annotation.</title>
        <authorList>
            <consortium name="The Broad Institute Genomics Platform"/>
            <consortium name="The Broad Institute Genome Sequencing Center for Infectious Disease"/>
            <person name="Wu L."/>
            <person name="Ma J."/>
        </authorList>
    </citation>
    <scope>NUCLEOTIDE SEQUENCE [LARGE SCALE GENOMIC DNA]</scope>
    <source>
        <strain evidence="4">IBRC-M 10813</strain>
    </source>
</reference>
<dbReference type="SUPFAM" id="SSF55298">
    <property type="entry name" value="YjgF-like"/>
    <property type="match status" value="1"/>
</dbReference>
<dbReference type="InterPro" id="IPR035959">
    <property type="entry name" value="RutC-like_sf"/>
</dbReference>
<proteinExistence type="predicted"/>
<dbReference type="CDD" id="cd02185">
    <property type="entry name" value="AroH"/>
    <property type="match status" value="1"/>
</dbReference>
<dbReference type="NCBIfam" id="TIGR01796">
    <property type="entry name" value="CM_mono_aroH"/>
    <property type="match status" value="1"/>
</dbReference>
<dbReference type="RefSeq" id="WP_380705913.1">
    <property type="nucleotide sequence ID" value="NZ_JBHSAP010000018.1"/>
</dbReference>
<dbReference type="PANTHER" id="PTHR21164:SF0">
    <property type="entry name" value="CHORISMATE MUTASE AROH"/>
    <property type="match status" value="1"/>
</dbReference>
<evidence type="ECO:0000256" key="2">
    <source>
        <dbReference type="PROSITE-ProRule" id="PRU00514"/>
    </source>
</evidence>
<protein>
    <recommendedName>
        <fullName evidence="1 2">chorismate mutase</fullName>
        <ecNumber evidence="1 2">5.4.99.5</ecNumber>
    </recommendedName>
</protein>
<dbReference type="EMBL" id="JBHSAP010000018">
    <property type="protein sequence ID" value="MFC4078085.1"/>
    <property type="molecule type" value="Genomic_DNA"/>
</dbReference>
<comment type="catalytic activity">
    <reaction evidence="2">
        <text>chorismate = prephenate</text>
        <dbReference type="Rhea" id="RHEA:13897"/>
        <dbReference type="ChEBI" id="CHEBI:29748"/>
        <dbReference type="ChEBI" id="CHEBI:29934"/>
        <dbReference type="EC" id="5.4.99.5"/>
    </reaction>
</comment>
<gene>
    <name evidence="3" type="primary">aroH</name>
    <name evidence="3" type="ORF">ACFOUO_14880</name>
</gene>
<sequence>MIRGIRGATTVEKNEAEEILTATRELLEEIIHLNDLKPEDIASVFITATPDLTATFPARAIRMMPGWEMVPLMCAAEIDVPGAISRCIRLLLHANTERRGNEVHHAYLRDARSLRPDLVPPEKNR</sequence>
<evidence type="ECO:0000313" key="3">
    <source>
        <dbReference type="EMBL" id="MFC4078085.1"/>
    </source>
</evidence>
<dbReference type="PANTHER" id="PTHR21164">
    <property type="entry name" value="CHORISMATE MUTASE"/>
    <property type="match status" value="1"/>
</dbReference>